<feature type="transmembrane region" description="Helical" evidence="10">
    <location>
        <begin position="73"/>
        <end position="98"/>
    </location>
</feature>
<dbReference type="STRING" id="158441.A0A226EX89"/>
<dbReference type="GO" id="GO:0032870">
    <property type="term" value="P:cellular response to hormone stimulus"/>
    <property type="evidence" value="ECO:0007669"/>
    <property type="project" value="TreeGrafter"/>
</dbReference>
<evidence type="ECO:0000259" key="11">
    <source>
        <dbReference type="PROSITE" id="PS50262"/>
    </source>
</evidence>
<feature type="transmembrane region" description="Helical" evidence="10">
    <location>
        <begin position="189"/>
        <end position="210"/>
    </location>
</feature>
<evidence type="ECO:0000256" key="4">
    <source>
        <dbReference type="ARBA" id="ARBA00022692"/>
    </source>
</evidence>
<dbReference type="Pfam" id="PF00001">
    <property type="entry name" value="7tm_1"/>
    <property type="match status" value="2"/>
</dbReference>
<comment type="subcellular location">
    <subcellularLocation>
        <location evidence="1">Cell membrane</location>
        <topology evidence="1">Multi-pass membrane protein</topology>
    </subcellularLocation>
</comment>
<dbReference type="EMBL" id="LNIX01000001">
    <property type="protein sequence ID" value="OXA61767.1"/>
    <property type="molecule type" value="Genomic_DNA"/>
</dbReference>
<gene>
    <name evidence="12" type="ORF">Fcan01_02566</name>
</gene>
<dbReference type="Gene3D" id="1.20.1070.10">
    <property type="entry name" value="Rhodopsin 7-helix transmembrane proteins"/>
    <property type="match status" value="2"/>
</dbReference>
<feature type="transmembrane region" description="Helical" evidence="10">
    <location>
        <begin position="513"/>
        <end position="535"/>
    </location>
</feature>
<dbReference type="OrthoDB" id="7787645at2759"/>
<evidence type="ECO:0000256" key="2">
    <source>
        <dbReference type="ARBA" id="ARBA00010663"/>
    </source>
</evidence>
<evidence type="ECO:0000256" key="9">
    <source>
        <dbReference type="SAM" id="MobiDB-lite"/>
    </source>
</evidence>
<dbReference type="PANTHER" id="PTHR24241">
    <property type="entry name" value="NEUROPEPTIDE RECEPTOR-RELATED G-PROTEIN COUPLED RECEPTOR"/>
    <property type="match status" value="1"/>
</dbReference>
<feature type="region of interest" description="Disordered" evidence="9">
    <location>
        <begin position="334"/>
        <end position="382"/>
    </location>
</feature>
<accession>A0A226EX89</accession>
<comment type="caution">
    <text evidence="12">The sequence shown here is derived from an EMBL/GenBank/DDBJ whole genome shotgun (WGS) entry which is preliminary data.</text>
</comment>
<dbReference type="InterPro" id="IPR000276">
    <property type="entry name" value="GPCR_Rhodpsn"/>
</dbReference>
<evidence type="ECO:0000256" key="10">
    <source>
        <dbReference type="SAM" id="Phobius"/>
    </source>
</evidence>
<evidence type="ECO:0000256" key="8">
    <source>
        <dbReference type="RuleBase" id="RU000688"/>
    </source>
</evidence>
<keyword evidence="7 8" id="KW-0675">Receptor</keyword>
<dbReference type="PANTHER" id="PTHR24241:SF180">
    <property type="entry name" value="G-PROTEIN COUPLED RECEPTORS FAMILY 1 PROFILE DOMAIN-CONTAINING PROTEIN"/>
    <property type="match status" value="1"/>
</dbReference>
<evidence type="ECO:0000256" key="5">
    <source>
        <dbReference type="ARBA" id="ARBA00022989"/>
    </source>
</evidence>
<keyword evidence="6 10" id="KW-0472">Membrane</keyword>
<evidence type="ECO:0000256" key="1">
    <source>
        <dbReference type="ARBA" id="ARBA00004651"/>
    </source>
</evidence>
<dbReference type="InterPro" id="IPR017452">
    <property type="entry name" value="GPCR_Rhodpsn_7TM"/>
</dbReference>
<evidence type="ECO:0000313" key="13">
    <source>
        <dbReference type="Proteomes" id="UP000198287"/>
    </source>
</evidence>
<feature type="domain" description="G-protein coupled receptors family 1 profile" evidence="11">
    <location>
        <begin position="86"/>
        <end position="563"/>
    </location>
</feature>
<feature type="region of interest" description="Disordered" evidence="9">
    <location>
        <begin position="619"/>
        <end position="638"/>
    </location>
</feature>
<dbReference type="Proteomes" id="UP000198287">
    <property type="component" value="Unassembled WGS sequence"/>
</dbReference>
<keyword evidence="13" id="KW-1185">Reference proteome</keyword>
<keyword evidence="8" id="KW-0297">G-protein coupled receptor</keyword>
<feature type="region of interest" description="Disordered" evidence="9">
    <location>
        <begin position="649"/>
        <end position="669"/>
    </location>
</feature>
<comment type="similarity">
    <text evidence="2 8">Belongs to the G-protein coupled receptor 1 family.</text>
</comment>
<proteinExistence type="inferred from homology"/>
<dbReference type="PRINTS" id="PR00237">
    <property type="entry name" value="GPCRRHODOPSN"/>
</dbReference>
<evidence type="ECO:0000256" key="7">
    <source>
        <dbReference type="ARBA" id="ARBA00023170"/>
    </source>
</evidence>
<organism evidence="12 13">
    <name type="scientific">Folsomia candida</name>
    <name type="common">Springtail</name>
    <dbReference type="NCBI Taxonomy" id="158441"/>
    <lineage>
        <taxon>Eukaryota</taxon>
        <taxon>Metazoa</taxon>
        <taxon>Ecdysozoa</taxon>
        <taxon>Arthropoda</taxon>
        <taxon>Hexapoda</taxon>
        <taxon>Collembola</taxon>
        <taxon>Entomobryomorpha</taxon>
        <taxon>Isotomoidea</taxon>
        <taxon>Isotomidae</taxon>
        <taxon>Proisotominae</taxon>
        <taxon>Folsomia</taxon>
    </lineage>
</organism>
<keyword evidence="5 10" id="KW-1133">Transmembrane helix</keyword>
<dbReference type="GO" id="GO:0042277">
    <property type="term" value="F:peptide binding"/>
    <property type="evidence" value="ECO:0007669"/>
    <property type="project" value="TreeGrafter"/>
</dbReference>
<keyword evidence="8" id="KW-0807">Transducer</keyword>
<dbReference type="PROSITE" id="PS50262">
    <property type="entry name" value="G_PROTEIN_RECEP_F1_2"/>
    <property type="match status" value="1"/>
</dbReference>
<dbReference type="GO" id="GO:0005886">
    <property type="term" value="C:plasma membrane"/>
    <property type="evidence" value="ECO:0007669"/>
    <property type="project" value="UniProtKB-SubCell"/>
</dbReference>
<evidence type="ECO:0000313" key="12">
    <source>
        <dbReference type="EMBL" id="OXA61767.1"/>
    </source>
</evidence>
<keyword evidence="3" id="KW-1003">Cell membrane</keyword>
<name>A0A226EX89_FOLCA</name>
<evidence type="ECO:0000256" key="6">
    <source>
        <dbReference type="ARBA" id="ARBA00023136"/>
    </source>
</evidence>
<sequence>MEVVSEVNPADSNNYYGFSFRSSLYVDNNGGISSTPSTLFNSEIVDYDIDGTGENGSVQDAFVEGSHLWSLLVVGYSIVFVIGVVANTVLLAALCGTGSRARALPVRNHLMISLAAADLLVTGVCKQIYRLKFDKPMPSQIVDIMCQLGPSLQRTPVAASTLSLALLSLDRWAAIRHPRFAQRFRERRFVAMSMALIWIVATLVAAPTFWARQWDEHSPMSLWSEEKEMEEHTDDDVGLRNNSSSGFGMDQSWGDKSSGVCVERWTNIGVQLTYSATYLGTTFVSPALIVAACHASVSYKLTAQLKVLSGATSGDRFNSRPRPKQVLIVARDPSNNIIPNPLNPPVNNPRGLGARHGSTSRSGSLDGPSGRPSRKFIPCDPNSDDEDVLVRMQIHADLESLRQMSEYQQSLAKSAEGSRRGIKSLTTFRSEASVSKTDNNNMLKASKRETSIIRAHRRLRNKLNVPVGAPLTAKMPPAPLLSTYSSSSQSFRSRKRAANLLGGNYTNYALSQALAAVFAFCWLPYVVCALLEMFLKEKSLVRLVIPFSLFLGHAHSAINPVVSYRLNRSAFVRFQRQSIFSFLPEWLRALSTCRLFCYSCTCPPLICCDKPSECGHSHPTTSPVQTGSHRPPPFRRAGTRYPGINENHRNPFLHSSPLRGNQRGGGGRNLNGNPGSSPCCICGSIGDETTDDAVPCCCCFCPSGMFARRSSSPDLWNRNTSTNEAALGAFHPKYLTRLPVQDPISRCHTSHFLR</sequence>
<keyword evidence="4 8" id="KW-0812">Transmembrane</keyword>
<dbReference type="PROSITE" id="PS00237">
    <property type="entry name" value="G_PROTEIN_RECEP_F1_1"/>
    <property type="match status" value="1"/>
</dbReference>
<evidence type="ECO:0000256" key="3">
    <source>
        <dbReference type="ARBA" id="ARBA00022475"/>
    </source>
</evidence>
<protein>
    <submittedName>
        <fullName evidence="12">Orexin receptor type 2</fullName>
    </submittedName>
</protein>
<dbReference type="AlphaFoldDB" id="A0A226EX89"/>
<feature type="compositionally biased region" description="Polar residues" evidence="9">
    <location>
        <begin position="619"/>
        <end position="628"/>
    </location>
</feature>
<reference evidence="12 13" key="1">
    <citation type="submission" date="2015-12" db="EMBL/GenBank/DDBJ databases">
        <title>The genome of Folsomia candida.</title>
        <authorList>
            <person name="Faddeeva A."/>
            <person name="Derks M.F."/>
            <person name="Anvar Y."/>
            <person name="Smit S."/>
            <person name="Van Straalen N."/>
            <person name="Roelofs D."/>
        </authorList>
    </citation>
    <scope>NUCLEOTIDE SEQUENCE [LARGE SCALE GENOMIC DNA]</scope>
    <source>
        <strain evidence="12 13">VU population</strain>
        <tissue evidence="12">Whole body</tissue>
    </source>
</reference>
<dbReference type="GO" id="GO:0004930">
    <property type="term" value="F:G protein-coupled receptor activity"/>
    <property type="evidence" value="ECO:0007669"/>
    <property type="project" value="UniProtKB-KW"/>
</dbReference>
<dbReference type="SUPFAM" id="SSF81321">
    <property type="entry name" value="Family A G protein-coupled receptor-like"/>
    <property type="match status" value="1"/>
</dbReference>